<feature type="domain" description="Methyltransferase" evidence="1">
    <location>
        <begin position="77"/>
        <end position="169"/>
    </location>
</feature>
<dbReference type="GO" id="GO:0032259">
    <property type="term" value="P:methylation"/>
    <property type="evidence" value="ECO:0007669"/>
    <property type="project" value="UniProtKB-KW"/>
</dbReference>
<dbReference type="GO" id="GO:0008168">
    <property type="term" value="F:methyltransferase activity"/>
    <property type="evidence" value="ECO:0007669"/>
    <property type="project" value="UniProtKB-KW"/>
</dbReference>
<dbReference type="InterPro" id="IPR041698">
    <property type="entry name" value="Methyltransf_25"/>
</dbReference>
<keyword evidence="3" id="KW-1185">Reference proteome</keyword>
<dbReference type="Gene3D" id="3.40.50.150">
    <property type="entry name" value="Vaccinia Virus protein VP39"/>
    <property type="match status" value="1"/>
</dbReference>
<dbReference type="RefSeq" id="WP_007917348.1">
    <property type="nucleotide sequence ID" value="NZ_ADVG01000003.1"/>
</dbReference>
<dbReference type="Proteomes" id="UP000004508">
    <property type="component" value="Unassembled WGS sequence"/>
</dbReference>
<organism evidence="2 3">
    <name type="scientific">Ktedonobacter racemifer DSM 44963</name>
    <dbReference type="NCBI Taxonomy" id="485913"/>
    <lineage>
        <taxon>Bacteria</taxon>
        <taxon>Bacillati</taxon>
        <taxon>Chloroflexota</taxon>
        <taxon>Ktedonobacteria</taxon>
        <taxon>Ktedonobacterales</taxon>
        <taxon>Ktedonobacteraceae</taxon>
        <taxon>Ktedonobacter</taxon>
    </lineage>
</organism>
<sequence length="298" mass="33711">MNFLSRIFGKQSQQQKEDTIFSSSPLEVLGERQVLTDAPYVLPKDTQEISRLDFQHFLLRQAFQSNYLSPITQPKDILDVGAGTGRWADEMAQVFPQAFVTGCDLVEQTTDKSFKQPNYRFVEADVLKGLPFRDRSFDFVHQRLLFLAIPAHSWPSELLELVRVARPGGWIELVESEIQARNAGPATQRMGQWIIEVSKRRGIDSSQVPNLGTYLNNAGLQNVVTRSVTVPMGQWGGRVGSMMAANINSAYQAMKPLITSQLGISPEEYEKNILLQHQEWEELHPTSVFYAAYGQRPH</sequence>
<dbReference type="SUPFAM" id="SSF53335">
    <property type="entry name" value="S-adenosyl-L-methionine-dependent methyltransferases"/>
    <property type="match status" value="1"/>
</dbReference>
<dbReference type="AlphaFoldDB" id="D6TUC7"/>
<dbReference type="InParanoid" id="D6TUC7"/>
<name>D6TUC7_KTERA</name>
<dbReference type="OrthoDB" id="152927at2"/>
<keyword evidence="2" id="KW-0808">Transferase</keyword>
<dbReference type="Pfam" id="PF13649">
    <property type="entry name" value="Methyltransf_25"/>
    <property type="match status" value="1"/>
</dbReference>
<proteinExistence type="predicted"/>
<dbReference type="eggNOG" id="COG2226">
    <property type="taxonomic scope" value="Bacteria"/>
</dbReference>
<evidence type="ECO:0000313" key="2">
    <source>
        <dbReference type="EMBL" id="EFH85224.1"/>
    </source>
</evidence>
<evidence type="ECO:0000259" key="1">
    <source>
        <dbReference type="Pfam" id="PF13649"/>
    </source>
</evidence>
<evidence type="ECO:0000313" key="3">
    <source>
        <dbReference type="Proteomes" id="UP000004508"/>
    </source>
</evidence>
<accession>D6TUC7</accession>
<dbReference type="InterPro" id="IPR029063">
    <property type="entry name" value="SAM-dependent_MTases_sf"/>
</dbReference>
<dbReference type="STRING" id="485913.Krac_6400"/>
<dbReference type="PANTHER" id="PTHR43591">
    <property type="entry name" value="METHYLTRANSFERASE"/>
    <property type="match status" value="1"/>
</dbReference>
<gene>
    <name evidence="2" type="ORF">Krac_6400</name>
</gene>
<comment type="caution">
    <text evidence="2">The sequence shown here is derived from an EMBL/GenBank/DDBJ whole genome shotgun (WGS) entry which is preliminary data.</text>
</comment>
<reference evidence="2 3" key="1">
    <citation type="journal article" date="2011" name="Stand. Genomic Sci.">
        <title>Non-contiguous finished genome sequence and contextual data of the filamentous soil bacterium Ktedonobacter racemifer type strain (SOSP1-21).</title>
        <authorList>
            <person name="Chang Y.J."/>
            <person name="Land M."/>
            <person name="Hauser L."/>
            <person name="Chertkov O."/>
            <person name="Del Rio T.G."/>
            <person name="Nolan M."/>
            <person name="Copeland A."/>
            <person name="Tice H."/>
            <person name="Cheng J.F."/>
            <person name="Lucas S."/>
            <person name="Han C."/>
            <person name="Goodwin L."/>
            <person name="Pitluck S."/>
            <person name="Ivanova N."/>
            <person name="Ovchinikova G."/>
            <person name="Pati A."/>
            <person name="Chen A."/>
            <person name="Palaniappan K."/>
            <person name="Mavromatis K."/>
            <person name="Liolios K."/>
            <person name="Brettin T."/>
            <person name="Fiebig A."/>
            <person name="Rohde M."/>
            <person name="Abt B."/>
            <person name="Goker M."/>
            <person name="Detter J.C."/>
            <person name="Woyke T."/>
            <person name="Bristow J."/>
            <person name="Eisen J.A."/>
            <person name="Markowitz V."/>
            <person name="Hugenholtz P."/>
            <person name="Kyrpides N.C."/>
            <person name="Klenk H.P."/>
            <person name="Lapidus A."/>
        </authorList>
    </citation>
    <scope>NUCLEOTIDE SEQUENCE [LARGE SCALE GENOMIC DNA]</scope>
    <source>
        <strain evidence="3">DSM 44963</strain>
    </source>
</reference>
<protein>
    <submittedName>
        <fullName evidence="2">Methyltransferase type 11</fullName>
    </submittedName>
</protein>
<dbReference type="CDD" id="cd02440">
    <property type="entry name" value="AdoMet_MTases"/>
    <property type="match status" value="1"/>
</dbReference>
<keyword evidence="2" id="KW-0489">Methyltransferase</keyword>
<dbReference type="EMBL" id="ADVG01000003">
    <property type="protein sequence ID" value="EFH85224.1"/>
    <property type="molecule type" value="Genomic_DNA"/>
</dbReference>